<dbReference type="RefSeq" id="YP_009253955.1">
    <property type="nucleotide sequence ID" value="NC_030200.1"/>
</dbReference>
<accession>A0A192XNR5</accession>
<dbReference type="HAMAP" id="MF_04025">
    <property type="entry name" value="HSV_CVC2"/>
    <property type="match status" value="1"/>
</dbReference>
<keyword evidence="2" id="KW-1048">Host nucleus</keyword>
<evidence type="ECO:0000256" key="7">
    <source>
        <dbReference type="SAM" id="Phobius"/>
    </source>
</evidence>
<name>A0A192XNR5_9BETA</name>
<dbReference type="GO" id="GO:0019028">
    <property type="term" value="C:viral capsid"/>
    <property type="evidence" value="ECO:0007669"/>
    <property type="project" value="UniProtKB-KW"/>
</dbReference>
<evidence type="ECO:0000256" key="5">
    <source>
        <dbReference type="ARBA" id="ARBA00023219"/>
    </source>
</evidence>
<dbReference type="OrthoDB" id="4434at10239"/>
<reference evidence="8 9" key="1">
    <citation type="journal article" date="2016" name="J. Virol.">
        <title>Complete Unique Genome Sequence, Expression Profile, and Salivary Gland Tissue Tropism of the Herpesvirus 7 Homolog in Pigtailed Macaques.</title>
        <authorList>
            <person name="Staheli J.P."/>
            <person name="Dyen M.R."/>
            <person name="Basom R."/>
            <person name="Fitzgibbon M."/>
            <person name="Barcy S."/>
        </authorList>
    </citation>
    <scope>NUCLEOTIDE SEQUENCE [LARGE SCALE GENOMIC DNA]</scope>
</reference>
<sequence length="553" mass="63988">MTQLNLFYQFPIQPIFEGHVKNILICKEEEIQKLQQTGAITLRKKKEEIQKSKILKTQLKSELETLQLQVQTECQKFDSNLKNIEDALLTNNQIQVSQSANVPSETVTSQHTVPKQVTITQIDPAIHFTDNFRNEMIETFYNNSHMWNYTFGSWFYKMKRIFFNDQKIKRMLKLTYIDSLSISKELLSVVISAMEQITVYPMYDNHVSDFEAGLCLLAAYFSTYNDCSLSEKSTLIDVVHNLSFIFRHLNTEIISQKNISDLNFYFGFKDPNNMKFFIPLCKGRHYAVNTFAEHILVKILITKNIIRILPGEKICTGGILVESQLTGALSNDKLLYWTQILLRPKLGKDIPIFVHEQQYLRSGIVAIESLFLLWQVLNSESIFIKRTGKFYLTTLFPHVSKNDFSENNFASGNIQNFEFLMRNYVIPTYILNTDITISGLFPGLIGIIVNESVRLGWNHQKKNTQENILHSQTKENPFATYIRSQLEESSELIILEKHDDILFHFEHGLNVTLSLALPRHRLFAMASSLFNVSDIYDFLYFIVLGFVPIAAVM</sequence>
<feature type="coiled-coil region" evidence="6">
    <location>
        <begin position="42"/>
        <end position="76"/>
    </location>
</feature>
<evidence type="ECO:0000313" key="8">
    <source>
        <dbReference type="EMBL" id="ANC96536.1"/>
    </source>
</evidence>
<keyword evidence="7" id="KW-1133">Transmembrane helix</keyword>
<keyword evidence="6" id="KW-0175">Coiled coil</keyword>
<evidence type="ECO:0000256" key="6">
    <source>
        <dbReference type="SAM" id="Coils"/>
    </source>
</evidence>
<keyword evidence="7" id="KW-0472">Membrane</keyword>
<dbReference type="GO" id="GO:0019072">
    <property type="term" value="P:viral genome packaging"/>
    <property type="evidence" value="ECO:0007669"/>
    <property type="project" value="InterPro"/>
</dbReference>
<keyword evidence="7" id="KW-0812">Transmembrane</keyword>
<dbReference type="KEGG" id="vg:27912079"/>
<keyword evidence="9" id="KW-1185">Reference proteome</keyword>
<dbReference type="Pfam" id="PF01499">
    <property type="entry name" value="Herpes_UL25"/>
    <property type="match status" value="1"/>
</dbReference>
<proteinExistence type="inferred from homology"/>
<dbReference type="EMBL" id="KU351741">
    <property type="protein sequence ID" value="ANC96536.1"/>
    <property type="molecule type" value="Genomic_DNA"/>
</dbReference>
<evidence type="ECO:0000313" key="9">
    <source>
        <dbReference type="Proteomes" id="UP000202843"/>
    </source>
</evidence>
<evidence type="ECO:0000256" key="2">
    <source>
        <dbReference type="ARBA" id="ARBA00022562"/>
    </source>
</evidence>
<keyword evidence="1" id="KW-0167">Capsid protein</keyword>
<feature type="transmembrane region" description="Helical" evidence="7">
    <location>
        <begin position="535"/>
        <end position="552"/>
    </location>
</feature>
<protein>
    <submittedName>
        <fullName evidence="8">DNA packaging tegument protein UL25</fullName>
    </submittedName>
</protein>
<evidence type="ECO:0000256" key="3">
    <source>
        <dbReference type="ARBA" id="ARBA00022612"/>
    </source>
</evidence>
<organism evidence="8 9">
    <name type="scientific">macacine betaherpesvirus 9</name>
    <dbReference type="NCBI Taxonomy" id="2560568"/>
    <lineage>
        <taxon>Viruses</taxon>
        <taxon>Duplodnaviria</taxon>
        <taxon>Heunggongvirae</taxon>
        <taxon>Peploviricota</taxon>
        <taxon>Herviviricetes</taxon>
        <taxon>Herpesvirales</taxon>
        <taxon>Orthoherpesviridae</taxon>
        <taxon>Betaherpesvirinae</taxon>
        <taxon>Roseolovirus</taxon>
        <taxon>Roseolovirus macacinebeta9</taxon>
    </lineage>
</organism>
<keyword evidence="4" id="KW-0946">Virion</keyword>
<keyword evidence="5" id="KW-0231">Viral genome packaging</keyword>
<dbReference type="GeneID" id="27912079"/>
<dbReference type="InterPro" id="IPR002493">
    <property type="entry name" value="Herpes_UL25"/>
</dbReference>
<gene>
    <name evidence="8" type="primary">U50</name>
</gene>
<keyword evidence="3" id="KW-1188">Viral release from host cell</keyword>
<evidence type="ECO:0000256" key="1">
    <source>
        <dbReference type="ARBA" id="ARBA00022561"/>
    </source>
</evidence>
<evidence type="ECO:0000256" key="4">
    <source>
        <dbReference type="ARBA" id="ARBA00022844"/>
    </source>
</evidence>
<dbReference type="Proteomes" id="UP000202843">
    <property type="component" value="Segment"/>
</dbReference>